<feature type="transmembrane region" description="Helical" evidence="13">
    <location>
        <begin position="50"/>
        <end position="69"/>
    </location>
</feature>
<evidence type="ECO:0000256" key="7">
    <source>
        <dbReference type="ARBA" id="ARBA00022723"/>
    </source>
</evidence>
<feature type="domain" description="Cytochrome b561 bacterial/Ni-hydrogenase" evidence="14">
    <location>
        <begin position="9"/>
        <end position="179"/>
    </location>
</feature>
<keyword evidence="8" id="KW-0249">Electron transport</keyword>
<keyword evidence="4" id="KW-1003">Cell membrane</keyword>
<name>A0A238ZMB0_9PSED</name>
<dbReference type="InterPro" id="IPR016174">
    <property type="entry name" value="Di-haem_cyt_TM"/>
</dbReference>
<evidence type="ECO:0000259" key="14">
    <source>
        <dbReference type="Pfam" id="PF01292"/>
    </source>
</evidence>
<evidence type="ECO:0000256" key="6">
    <source>
        <dbReference type="ARBA" id="ARBA00022692"/>
    </source>
</evidence>
<keyword evidence="16" id="KW-1185">Reference proteome</keyword>
<keyword evidence="6 13" id="KW-0812">Transmembrane</keyword>
<evidence type="ECO:0000256" key="4">
    <source>
        <dbReference type="ARBA" id="ARBA00022475"/>
    </source>
</evidence>
<feature type="transmembrane region" description="Helical" evidence="13">
    <location>
        <begin position="12"/>
        <end position="30"/>
    </location>
</feature>
<dbReference type="GO" id="GO:0009055">
    <property type="term" value="F:electron transfer activity"/>
    <property type="evidence" value="ECO:0007669"/>
    <property type="project" value="InterPro"/>
</dbReference>
<dbReference type="GO" id="GO:0005886">
    <property type="term" value="C:plasma membrane"/>
    <property type="evidence" value="ECO:0007669"/>
    <property type="project" value="UniProtKB-SubCell"/>
</dbReference>
<keyword evidence="3" id="KW-0813">Transport</keyword>
<dbReference type="GO" id="GO:0020037">
    <property type="term" value="F:heme binding"/>
    <property type="evidence" value="ECO:0007669"/>
    <property type="project" value="TreeGrafter"/>
</dbReference>
<sequence>MTWKNTELRYGRLSIGLHWLMVLLLIGVYGCIELKGNFPKGSDTRELLKQWHFMLGLSVFALVWLRLLARLIAPTPKIVPAIPQWQAIPAHLMHLALYALMIGAPLAGWLLLSAAGKPIPFFGMELPALLAKNPDLAKQIKYWHELAGTTGYWLIGLHAVAGLAHHYILRDNTLVRMLPQRNSN</sequence>
<feature type="transmembrane region" description="Helical" evidence="13">
    <location>
        <begin position="90"/>
        <end position="112"/>
    </location>
</feature>
<comment type="subcellular location">
    <subcellularLocation>
        <location evidence="2">Cell membrane</location>
        <topology evidence="2">Multi-pass membrane protein</topology>
    </subcellularLocation>
</comment>
<dbReference type="SUPFAM" id="SSF81342">
    <property type="entry name" value="Transmembrane di-heme cytochromes"/>
    <property type="match status" value="1"/>
</dbReference>
<dbReference type="PROSITE" id="PS51257">
    <property type="entry name" value="PROKAR_LIPOPROTEIN"/>
    <property type="match status" value="1"/>
</dbReference>
<feature type="transmembrane region" description="Helical" evidence="13">
    <location>
        <begin position="151"/>
        <end position="169"/>
    </location>
</feature>
<keyword evidence="7" id="KW-0479">Metal-binding</keyword>
<evidence type="ECO:0000256" key="8">
    <source>
        <dbReference type="ARBA" id="ARBA00022982"/>
    </source>
</evidence>
<evidence type="ECO:0000256" key="10">
    <source>
        <dbReference type="ARBA" id="ARBA00023004"/>
    </source>
</evidence>
<evidence type="ECO:0000256" key="2">
    <source>
        <dbReference type="ARBA" id="ARBA00004651"/>
    </source>
</evidence>
<dbReference type="GO" id="GO:0022904">
    <property type="term" value="P:respiratory electron transport chain"/>
    <property type="evidence" value="ECO:0007669"/>
    <property type="project" value="InterPro"/>
</dbReference>
<dbReference type="InterPro" id="IPR011577">
    <property type="entry name" value="Cyt_b561_bac/Ni-Hgenase"/>
</dbReference>
<evidence type="ECO:0000313" key="15">
    <source>
        <dbReference type="EMBL" id="SNR84098.1"/>
    </source>
</evidence>
<dbReference type="RefSeq" id="WP_089358690.1">
    <property type="nucleotide sequence ID" value="NZ_FZOG01000001.1"/>
</dbReference>
<dbReference type="Pfam" id="PF01292">
    <property type="entry name" value="Ni_hydr_CYTB"/>
    <property type="match status" value="1"/>
</dbReference>
<dbReference type="Proteomes" id="UP000242915">
    <property type="component" value="Unassembled WGS sequence"/>
</dbReference>
<evidence type="ECO:0000256" key="9">
    <source>
        <dbReference type="ARBA" id="ARBA00022989"/>
    </source>
</evidence>
<comment type="similarity">
    <text evidence="12">Belongs to the cytochrome b561 family.</text>
</comment>
<keyword evidence="11 13" id="KW-0472">Membrane</keyword>
<evidence type="ECO:0000256" key="3">
    <source>
        <dbReference type="ARBA" id="ARBA00022448"/>
    </source>
</evidence>
<comment type="cofactor">
    <cofactor evidence="1">
        <name>heme b</name>
        <dbReference type="ChEBI" id="CHEBI:60344"/>
    </cofactor>
</comment>
<dbReference type="InterPro" id="IPR052168">
    <property type="entry name" value="Cytochrome_b561_oxidase"/>
</dbReference>
<gene>
    <name evidence="15" type="ORF">SAMN05216255_0512</name>
</gene>
<reference evidence="16" key="1">
    <citation type="submission" date="2017-06" db="EMBL/GenBank/DDBJ databases">
        <authorList>
            <person name="Varghese N."/>
            <person name="Submissions S."/>
        </authorList>
    </citation>
    <scope>NUCLEOTIDE SEQUENCE [LARGE SCALE GENOMIC DNA]</scope>
    <source>
        <strain evidence="16">CIP 108523</strain>
    </source>
</reference>
<evidence type="ECO:0000313" key="16">
    <source>
        <dbReference type="Proteomes" id="UP000242915"/>
    </source>
</evidence>
<organism evidence="15 16">
    <name type="scientific">Pseudomonas segetis</name>
    <dbReference type="NCBI Taxonomy" id="298908"/>
    <lineage>
        <taxon>Bacteria</taxon>
        <taxon>Pseudomonadati</taxon>
        <taxon>Pseudomonadota</taxon>
        <taxon>Gammaproteobacteria</taxon>
        <taxon>Pseudomonadales</taxon>
        <taxon>Pseudomonadaceae</taxon>
        <taxon>Pseudomonas</taxon>
    </lineage>
</organism>
<protein>
    <submittedName>
        <fullName evidence="15">Cytochrome b561</fullName>
    </submittedName>
</protein>
<evidence type="ECO:0000256" key="13">
    <source>
        <dbReference type="SAM" id="Phobius"/>
    </source>
</evidence>
<evidence type="ECO:0000256" key="1">
    <source>
        <dbReference type="ARBA" id="ARBA00001970"/>
    </source>
</evidence>
<keyword evidence="9 13" id="KW-1133">Transmembrane helix</keyword>
<proteinExistence type="inferred from homology"/>
<dbReference type="PANTHER" id="PTHR30529:SF3">
    <property type="entry name" value="CYTOCHROME B561 HOMOLOG 1"/>
    <property type="match status" value="1"/>
</dbReference>
<accession>A0A238ZMB0</accession>
<dbReference type="PANTHER" id="PTHR30529">
    <property type="entry name" value="CYTOCHROME B561"/>
    <property type="match status" value="1"/>
</dbReference>
<dbReference type="EMBL" id="FZOG01000001">
    <property type="protein sequence ID" value="SNR84098.1"/>
    <property type="molecule type" value="Genomic_DNA"/>
</dbReference>
<keyword evidence="5" id="KW-0349">Heme</keyword>
<evidence type="ECO:0000256" key="12">
    <source>
        <dbReference type="ARBA" id="ARBA00037975"/>
    </source>
</evidence>
<evidence type="ECO:0000256" key="5">
    <source>
        <dbReference type="ARBA" id="ARBA00022617"/>
    </source>
</evidence>
<dbReference type="GO" id="GO:0046872">
    <property type="term" value="F:metal ion binding"/>
    <property type="evidence" value="ECO:0007669"/>
    <property type="project" value="UniProtKB-KW"/>
</dbReference>
<dbReference type="AlphaFoldDB" id="A0A238ZMB0"/>
<keyword evidence="10" id="KW-0408">Iron</keyword>
<evidence type="ECO:0000256" key="11">
    <source>
        <dbReference type="ARBA" id="ARBA00023136"/>
    </source>
</evidence>